<evidence type="ECO:0000313" key="5">
    <source>
        <dbReference type="Proteomes" id="UP000006620"/>
    </source>
</evidence>
<dbReference type="PANTHER" id="PTHR43081">
    <property type="entry name" value="ADENYLATE CYCLASE, TERMINAL-DIFFERENTIATION SPECIFIC-RELATED"/>
    <property type="match status" value="1"/>
</dbReference>
<dbReference type="KEGG" id="pms:KNP414_01633"/>
<dbReference type="Pfam" id="PF05226">
    <property type="entry name" value="CHASE2"/>
    <property type="match status" value="1"/>
</dbReference>
<feature type="transmembrane region" description="Helical" evidence="2">
    <location>
        <begin position="302"/>
        <end position="320"/>
    </location>
</feature>
<dbReference type="AlphaFoldDB" id="F8FPH2"/>
<organism evidence="4 5">
    <name type="scientific">Paenibacillus mucilaginosus (strain KNP414)</name>
    <dbReference type="NCBI Taxonomy" id="1036673"/>
    <lineage>
        <taxon>Bacteria</taxon>
        <taxon>Bacillati</taxon>
        <taxon>Bacillota</taxon>
        <taxon>Bacilli</taxon>
        <taxon>Bacillales</taxon>
        <taxon>Paenibacillaceae</taxon>
        <taxon>Paenibacillus</taxon>
    </lineage>
</organism>
<dbReference type="Gene3D" id="3.30.70.1230">
    <property type="entry name" value="Nucleotide cyclase"/>
    <property type="match status" value="1"/>
</dbReference>
<dbReference type="SMART" id="SM01080">
    <property type="entry name" value="CHASE2"/>
    <property type="match status" value="1"/>
</dbReference>
<dbReference type="RefSeq" id="WP_013915358.1">
    <property type="nucleotide sequence ID" value="NC_015690.1"/>
</dbReference>
<feature type="domain" description="Guanylate cyclase" evidence="3">
    <location>
        <begin position="417"/>
        <end position="549"/>
    </location>
</feature>
<dbReference type="EMBL" id="CP002869">
    <property type="protein sequence ID" value="AEI40196.1"/>
    <property type="molecule type" value="Genomic_DNA"/>
</dbReference>
<dbReference type="GO" id="GO:0004016">
    <property type="term" value="F:adenylate cyclase activity"/>
    <property type="evidence" value="ECO:0007669"/>
    <property type="project" value="UniProtKB-ARBA"/>
</dbReference>
<dbReference type="CDD" id="cd07302">
    <property type="entry name" value="CHD"/>
    <property type="match status" value="1"/>
</dbReference>
<protein>
    <submittedName>
        <fullName evidence="4">Adenylate cyclase family 3-like protein</fullName>
    </submittedName>
</protein>
<dbReference type="PATRIC" id="fig|1036673.3.peg.1445"/>
<dbReference type="PANTHER" id="PTHR43081:SF1">
    <property type="entry name" value="ADENYLATE CYCLASE, TERMINAL-DIFFERENTIATION SPECIFIC"/>
    <property type="match status" value="1"/>
</dbReference>
<dbReference type="InterPro" id="IPR001054">
    <property type="entry name" value="A/G_cyclase"/>
</dbReference>
<feature type="transmembrane region" description="Helical" evidence="2">
    <location>
        <begin position="327"/>
        <end position="349"/>
    </location>
</feature>
<evidence type="ECO:0000313" key="4">
    <source>
        <dbReference type="EMBL" id="AEI40196.1"/>
    </source>
</evidence>
<name>F8FPH2_PAEMK</name>
<dbReference type="Pfam" id="PF00211">
    <property type="entry name" value="Guanylate_cyc"/>
    <property type="match status" value="1"/>
</dbReference>
<comment type="similarity">
    <text evidence="1">Belongs to the adenylyl cyclase class-3 family.</text>
</comment>
<dbReference type="InterPro" id="IPR050697">
    <property type="entry name" value="Adenylyl/Guanylyl_Cyclase_3/4"/>
</dbReference>
<dbReference type="GO" id="GO:0006171">
    <property type="term" value="P:cAMP biosynthetic process"/>
    <property type="evidence" value="ECO:0007669"/>
    <property type="project" value="TreeGrafter"/>
</dbReference>
<reference evidence="4 5" key="2">
    <citation type="journal article" date="2013" name="Genome Announc.">
        <title>Genome Sequence of Growth-Improving Paenibacillus mucilaginosus Strain KNP414.</title>
        <authorList>
            <person name="Lu J.J."/>
            <person name="Wang J.F."/>
            <person name="Hu X.F."/>
        </authorList>
    </citation>
    <scope>NUCLEOTIDE SEQUENCE [LARGE SCALE GENOMIC DNA]</scope>
    <source>
        <strain evidence="4 5">KNP414</strain>
    </source>
</reference>
<dbReference type="PROSITE" id="PS50125">
    <property type="entry name" value="GUANYLATE_CYCLASE_2"/>
    <property type="match status" value="1"/>
</dbReference>
<gene>
    <name evidence="4" type="ordered locus">KNP414_01633</name>
</gene>
<accession>F8FPH2</accession>
<dbReference type="Proteomes" id="UP000006620">
    <property type="component" value="Chromosome"/>
</dbReference>
<dbReference type="InterPro" id="IPR007890">
    <property type="entry name" value="CHASE2"/>
</dbReference>
<keyword evidence="2" id="KW-1133">Transmembrane helix</keyword>
<evidence type="ECO:0000256" key="2">
    <source>
        <dbReference type="SAM" id="Phobius"/>
    </source>
</evidence>
<feature type="transmembrane region" description="Helical" evidence="2">
    <location>
        <begin position="355"/>
        <end position="376"/>
    </location>
</feature>
<proteinExistence type="inferred from homology"/>
<reference evidence="5" key="1">
    <citation type="submission" date="2011-06" db="EMBL/GenBank/DDBJ databases">
        <title>Complete genome sequence of Paenibacillus mucilaginosus KNP414.</title>
        <authorList>
            <person name="Wang J."/>
            <person name="Hu S."/>
            <person name="Hu X."/>
            <person name="Zhang B."/>
            <person name="Dong D."/>
            <person name="Zhang S."/>
            <person name="Zhao K."/>
            <person name="Wu D."/>
        </authorList>
    </citation>
    <scope>NUCLEOTIDE SEQUENCE [LARGE SCALE GENOMIC DNA]</scope>
    <source>
        <strain evidence="5">KNP414</strain>
    </source>
</reference>
<evidence type="ECO:0000256" key="1">
    <source>
        <dbReference type="ARBA" id="ARBA00005381"/>
    </source>
</evidence>
<dbReference type="HOGENOM" id="CLU_000445_85_1_9"/>
<sequence length="610" mass="67278">MKRQWSKAGVIAAGNVLILLLCLALLLTDSLKVISNQLYDFNMKATMSREPHEDILVVAIDTQSIKEIGPYPWDRSVYADLIERMEAGGAKVIAFDIELYTESSSGGDGRLAEALAKYDNIIVPSHADVESRLQRSTLIREGEPLRAEGAVDPIPAFRKVWNRAHINATFDDTDGTIRSNWMTIVTPQGTYPTLALAAAQAAGADVSRYLDPPQLPGKPQGEALIRWTAGEYDFETIPFTSVIKGAIPPEVFKDRLVLIGYTVTGADEGITPVEKHMHLVYAHANLLHQILSGELVAPVRRGIDLALAVFVMLVLGLMTWRMSEIGGALLALGVFLLLLAGQFVLFAASDQYLDTLPALACGLIAYLGNIAMKTYFESKQRQYITRQFGRYISPDLVREIARSEQDIRLGGISKELTVLFLDVRGFTPLSEKLKPEEVVDLLNMMFNLITERALRNRGTIDKFIGDAAMILFNAPLDVPDHPYRAVKTAYEIQEGMRRVREEVRDKYGVDIAVGIGIHTGEVVVGNIGSYLRMEYTAIGDNVNTAARIESSTQPNQILVSEATYARTGGAFAYRDAGEKLMKGKSLPLRLYEVIAPQESSDKERTAPKVS</sequence>
<keyword evidence="2" id="KW-0472">Membrane</keyword>
<evidence type="ECO:0000259" key="3">
    <source>
        <dbReference type="PROSITE" id="PS50125"/>
    </source>
</evidence>
<keyword evidence="2" id="KW-0812">Transmembrane</keyword>
<dbReference type="InterPro" id="IPR029787">
    <property type="entry name" value="Nucleotide_cyclase"/>
</dbReference>
<dbReference type="GO" id="GO:0035556">
    <property type="term" value="P:intracellular signal transduction"/>
    <property type="evidence" value="ECO:0007669"/>
    <property type="project" value="InterPro"/>
</dbReference>
<dbReference type="SUPFAM" id="SSF55073">
    <property type="entry name" value="Nucleotide cyclase"/>
    <property type="match status" value="1"/>
</dbReference>
<dbReference type="SMART" id="SM00044">
    <property type="entry name" value="CYCc"/>
    <property type="match status" value="1"/>
</dbReference>